<dbReference type="Gene3D" id="2.40.50.1020">
    <property type="entry name" value="LytTr DNA-binding domain"/>
    <property type="match status" value="1"/>
</dbReference>
<dbReference type="SUPFAM" id="SSF52172">
    <property type="entry name" value="CheY-like"/>
    <property type="match status" value="1"/>
</dbReference>
<sequence length="249" mass="29121">MKINTIIIDDESLARDLIKSFLQKHDEITLLGEYSNGFEGLKAINETKPDLVILDVQMPKITGFEMLELLDHHPIIIFSTAYNQFAIKAFELNAVDYLLKPYSAERFGEAISKAVERFKAKEQSEDTINNLIEHVDEQEEQLERVVVKIRSKIHVISVDNLNYLESQDDYVMLYTDDGKYLKQKTMRYFENHLDPKQFVRIHRSYIVKVSEISRLELFEKESYIVILHDGTKLKVSRTGYPKLKKVLDF</sequence>
<gene>
    <name evidence="5" type="ORF">QQ008_16860</name>
</gene>
<dbReference type="InterPro" id="IPR046947">
    <property type="entry name" value="LytR-like"/>
</dbReference>
<dbReference type="Pfam" id="PF04397">
    <property type="entry name" value="LytTR"/>
    <property type="match status" value="1"/>
</dbReference>
<organism evidence="5 6">
    <name type="scientific">Splendidivirga corallicola</name>
    <dbReference type="NCBI Taxonomy" id="3051826"/>
    <lineage>
        <taxon>Bacteria</taxon>
        <taxon>Pseudomonadati</taxon>
        <taxon>Bacteroidota</taxon>
        <taxon>Cytophagia</taxon>
        <taxon>Cytophagales</taxon>
        <taxon>Splendidivirgaceae</taxon>
        <taxon>Splendidivirga</taxon>
    </lineage>
</organism>
<dbReference type="Proteomes" id="UP001172082">
    <property type="component" value="Unassembled WGS sequence"/>
</dbReference>
<accession>A0ABT8KQM9</accession>
<keyword evidence="2" id="KW-0175">Coiled coil</keyword>
<dbReference type="PANTHER" id="PTHR37299">
    <property type="entry name" value="TRANSCRIPTIONAL REGULATOR-RELATED"/>
    <property type="match status" value="1"/>
</dbReference>
<dbReference type="PANTHER" id="PTHR37299:SF1">
    <property type="entry name" value="STAGE 0 SPORULATION PROTEIN A HOMOLOG"/>
    <property type="match status" value="1"/>
</dbReference>
<dbReference type="PROSITE" id="PS50110">
    <property type="entry name" value="RESPONSE_REGULATORY"/>
    <property type="match status" value="1"/>
</dbReference>
<dbReference type="Gene3D" id="3.40.50.2300">
    <property type="match status" value="1"/>
</dbReference>
<dbReference type="InterPro" id="IPR011006">
    <property type="entry name" value="CheY-like_superfamily"/>
</dbReference>
<evidence type="ECO:0000313" key="5">
    <source>
        <dbReference type="EMBL" id="MDN5203062.1"/>
    </source>
</evidence>
<keyword evidence="1" id="KW-0597">Phosphoprotein</keyword>
<dbReference type="SMART" id="SM00448">
    <property type="entry name" value="REC"/>
    <property type="match status" value="1"/>
</dbReference>
<protein>
    <submittedName>
        <fullName evidence="5">LytTR family transcriptional regulator DNA-binding domain-containing protein</fullName>
    </submittedName>
</protein>
<comment type="caution">
    <text evidence="5">The sequence shown here is derived from an EMBL/GenBank/DDBJ whole genome shotgun (WGS) entry which is preliminary data.</text>
</comment>
<feature type="domain" description="Response regulatory" evidence="3">
    <location>
        <begin position="4"/>
        <end position="115"/>
    </location>
</feature>
<feature type="coiled-coil region" evidence="2">
    <location>
        <begin position="121"/>
        <end position="148"/>
    </location>
</feature>
<keyword evidence="6" id="KW-1185">Reference proteome</keyword>
<feature type="domain" description="HTH LytTR-type" evidence="4">
    <location>
        <begin position="145"/>
        <end position="249"/>
    </location>
</feature>
<feature type="modified residue" description="4-aspartylphosphate" evidence="1">
    <location>
        <position position="55"/>
    </location>
</feature>
<dbReference type="SMART" id="SM00850">
    <property type="entry name" value="LytTR"/>
    <property type="match status" value="1"/>
</dbReference>
<dbReference type="Pfam" id="PF00072">
    <property type="entry name" value="Response_reg"/>
    <property type="match status" value="1"/>
</dbReference>
<dbReference type="PROSITE" id="PS50930">
    <property type="entry name" value="HTH_LYTTR"/>
    <property type="match status" value="1"/>
</dbReference>
<keyword evidence="5" id="KW-0238">DNA-binding</keyword>
<dbReference type="InterPro" id="IPR007492">
    <property type="entry name" value="LytTR_DNA-bd_dom"/>
</dbReference>
<dbReference type="InterPro" id="IPR001789">
    <property type="entry name" value="Sig_transdc_resp-reg_receiver"/>
</dbReference>
<reference evidence="5" key="1">
    <citation type="submission" date="2023-06" db="EMBL/GenBank/DDBJ databases">
        <title>Genomic of Parafulvivirga corallium.</title>
        <authorList>
            <person name="Wang G."/>
        </authorList>
    </citation>
    <scope>NUCLEOTIDE SEQUENCE</scope>
    <source>
        <strain evidence="5">BMA10</strain>
    </source>
</reference>
<evidence type="ECO:0000259" key="4">
    <source>
        <dbReference type="PROSITE" id="PS50930"/>
    </source>
</evidence>
<evidence type="ECO:0000313" key="6">
    <source>
        <dbReference type="Proteomes" id="UP001172082"/>
    </source>
</evidence>
<name>A0ABT8KQM9_9BACT</name>
<proteinExistence type="predicted"/>
<evidence type="ECO:0000256" key="2">
    <source>
        <dbReference type="SAM" id="Coils"/>
    </source>
</evidence>
<dbReference type="RefSeq" id="WP_346753084.1">
    <property type="nucleotide sequence ID" value="NZ_JAUJEA010000006.1"/>
</dbReference>
<evidence type="ECO:0000256" key="1">
    <source>
        <dbReference type="PROSITE-ProRule" id="PRU00169"/>
    </source>
</evidence>
<evidence type="ECO:0000259" key="3">
    <source>
        <dbReference type="PROSITE" id="PS50110"/>
    </source>
</evidence>
<dbReference type="GO" id="GO:0003677">
    <property type="term" value="F:DNA binding"/>
    <property type="evidence" value="ECO:0007669"/>
    <property type="project" value="UniProtKB-KW"/>
</dbReference>
<dbReference type="EMBL" id="JAUJEA010000006">
    <property type="protein sequence ID" value="MDN5203062.1"/>
    <property type="molecule type" value="Genomic_DNA"/>
</dbReference>